<feature type="transmembrane region" description="Helical" evidence="1">
    <location>
        <begin position="224"/>
        <end position="247"/>
    </location>
</feature>
<proteinExistence type="predicted"/>
<dbReference type="PROSITE" id="PS51257">
    <property type="entry name" value="PROKAR_LIPOPROTEIN"/>
    <property type="match status" value="1"/>
</dbReference>
<dbReference type="GO" id="GO:0005886">
    <property type="term" value="C:plasma membrane"/>
    <property type="evidence" value="ECO:0007669"/>
    <property type="project" value="TreeGrafter"/>
</dbReference>
<feature type="transmembrane region" description="Helical" evidence="1">
    <location>
        <begin position="126"/>
        <end position="148"/>
    </location>
</feature>
<dbReference type="OrthoDB" id="245077at2"/>
<dbReference type="InterPro" id="IPR038770">
    <property type="entry name" value="Na+/solute_symporter_sf"/>
</dbReference>
<dbReference type="Proteomes" id="UP000318538">
    <property type="component" value="Chromosome"/>
</dbReference>
<reference evidence="2 3" key="1">
    <citation type="submission" date="2019-02" db="EMBL/GenBank/DDBJ databases">
        <title>Deep-cultivation of Planctomycetes and their phenomic and genomic characterization uncovers novel biology.</title>
        <authorList>
            <person name="Wiegand S."/>
            <person name="Jogler M."/>
            <person name="Boedeker C."/>
            <person name="Pinto D."/>
            <person name="Vollmers J."/>
            <person name="Rivas-Marin E."/>
            <person name="Kohn T."/>
            <person name="Peeters S.H."/>
            <person name="Heuer A."/>
            <person name="Rast P."/>
            <person name="Oberbeckmann S."/>
            <person name="Bunk B."/>
            <person name="Jeske O."/>
            <person name="Meyerdierks A."/>
            <person name="Storesund J.E."/>
            <person name="Kallscheuer N."/>
            <person name="Luecker S."/>
            <person name="Lage O.M."/>
            <person name="Pohl T."/>
            <person name="Merkel B.J."/>
            <person name="Hornburger P."/>
            <person name="Mueller R.-W."/>
            <person name="Bruemmer F."/>
            <person name="Labrenz M."/>
            <person name="Spormann A.M."/>
            <person name="Op den Camp H."/>
            <person name="Overmann J."/>
            <person name="Amann R."/>
            <person name="Jetten M.S.M."/>
            <person name="Mascher T."/>
            <person name="Medema M.H."/>
            <person name="Devos D.P."/>
            <person name="Kaster A.-K."/>
            <person name="Ovreas L."/>
            <person name="Rohde M."/>
            <person name="Galperin M.Y."/>
            <person name="Jogler C."/>
        </authorList>
    </citation>
    <scope>NUCLEOTIDE SEQUENCE [LARGE SCALE GENOMIC DNA]</scope>
    <source>
        <strain evidence="2 3">K22_7</strain>
    </source>
</reference>
<dbReference type="PANTHER" id="PTHR18640">
    <property type="entry name" value="SOLUTE CARRIER FAMILY 10 MEMBER 7"/>
    <property type="match status" value="1"/>
</dbReference>
<keyword evidence="1" id="KW-0472">Membrane</keyword>
<keyword evidence="1" id="KW-0812">Transmembrane</keyword>
<evidence type="ECO:0000313" key="2">
    <source>
        <dbReference type="EMBL" id="QDT02481.1"/>
    </source>
</evidence>
<gene>
    <name evidence="2" type="ORF">K227x_08580</name>
</gene>
<dbReference type="RefSeq" id="WP_145168174.1">
    <property type="nucleotide sequence ID" value="NZ_CP036525.1"/>
</dbReference>
<keyword evidence="1" id="KW-1133">Transmembrane helix</keyword>
<organism evidence="2 3">
    <name type="scientific">Rubripirellula lacrimiformis</name>
    <dbReference type="NCBI Taxonomy" id="1930273"/>
    <lineage>
        <taxon>Bacteria</taxon>
        <taxon>Pseudomonadati</taxon>
        <taxon>Planctomycetota</taxon>
        <taxon>Planctomycetia</taxon>
        <taxon>Pirellulales</taxon>
        <taxon>Pirellulaceae</taxon>
        <taxon>Rubripirellula</taxon>
    </lineage>
</organism>
<feature type="transmembrane region" description="Helical" evidence="1">
    <location>
        <begin position="193"/>
        <end position="212"/>
    </location>
</feature>
<dbReference type="EMBL" id="CP036525">
    <property type="protein sequence ID" value="QDT02481.1"/>
    <property type="molecule type" value="Genomic_DNA"/>
</dbReference>
<sequence length="324" mass="34358">MRKIAKNHWFLLSIAACYTAGYLGADVLKPVTDLSWLRDSIVFIVMWAMGVTLRAETVRASISKPAPGLLAIMINLLLIPLLTLPTMWFLPEHLFGGLFVGALVPCTLASASVWTRRAGGDDSIAMLTTVATNLSCVAVVPVGVMLVLSRQADVSAVDQIAKLSLLVVAPLIVGQAMRWYGWGGWADRRKPRLSLVGQFGILAMVVFGAVASRQSLGDGSTTGWPAMMILLVAASAIHSAALAIGVASSRWLGMQPETQIAVGISGSQKTLMVGLQIAIDCGVSVIPMLVYHLSQLVIDTVIADRWKASHSPSPPSDSSTAARS</sequence>
<accession>A0A517N5U8</accession>
<name>A0A517N5U8_9BACT</name>
<evidence type="ECO:0000256" key="1">
    <source>
        <dbReference type="SAM" id="Phobius"/>
    </source>
</evidence>
<dbReference type="PANTHER" id="PTHR18640:SF5">
    <property type="entry name" value="SODIUM_BILE ACID COTRANSPORTER 7"/>
    <property type="match status" value="1"/>
</dbReference>
<keyword evidence="3" id="KW-1185">Reference proteome</keyword>
<protein>
    <submittedName>
        <fullName evidence="2">Sodium Bile acid symporter family protein</fullName>
    </submittedName>
</protein>
<feature type="transmembrane region" description="Helical" evidence="1">
    <location>
        <begin position="160"/>
        <end position="181"/>
    </location>
</feature>
<feature type="transmembrane region" description="Helical" evidence="1">
    <location>
        <begin position="94"/>
        <end position="114"/>
    </location>
</feature>
<feature type="transmembrane region" description="Helical" evidence="1">
    <location>
        <begin position="35"/>
        <end position="55"/>
    </location>
</feature>
<feature type="transmembrane region" description="Helical" evidence="1">
    <location>
        <begin position="67"/>
        <end position="88"/>
    </location>
</feature>
<dbReference type="InterPro" id="IPR016833">
    <property type="entry name" value="Put_Na-Bile_cotransptr"/>
</dbReference>
<dbReference type="Gene3D" id="1.20.1530.20">
    <property type="match status" value="1"/>
</dbReference>
<evidence type="ECO:0000313" key="3">
    <source>
        <dbReference type="Proteomes" id="UP000318538"/>
    </source>
</evidence>
<dbReference type="KEGG" id="rlc:K227x_08580"/>
<dbReference type="Pfam" id="PF13593">
    <property type="entry name" value="SBF_like"/>
    <property type="match status" value="1"/>
</dbReference>
<dbReference type="AlphaFoldDB" id="A0A517N5U8"/>